<proteinExistence type="inferred from homology"/>
<comment type="similarity">
    <text evidence="1">Belongs to the NAD(P)-dependent epimerase/dehydratase family.</text>
</comment>
<dbReference type="Pfam" id="PF01370">
    <property type="entry name" value="Epimerase"/>
    <property type="match status" value="1"/>
</dbReference>
<evidence type="ECO:0000256" key="1">
    <source>
        <dbReference type="ARBA" id="ARBA00007637"/>
    </source>
</evidence>
<sequence>MRALVTGGAGFIGSHIVDRLIAEGNEVIVLDNLTTGKQENVNPRATFVKTDIIDYEKIAPHFAGAEVAFHCAALARIQPSIINPLPPNSVNITGTLNVLWAAHKAGVKKVVYSASSSAYGDQTEFPLREDMTPKPKTPYSLQKLVGEMYCKIFGSLYNLPTVCLRYFNVYGPRQITEGAYAAVAGIFLQQRQSGGPMTVVENGGEIRRDFTNIADVVEANILAMEKTVPPGEVINIGTGKNYSIEEVANMIGGEITHIPPRPGDALVTLADNTKAKQLLGWQPNVSLEEGIAELKKLHGI</sequence>
<accession>A0A1F5NEL6</accession>
<evidence type="ECO:0000313" key="3">
    <source>
        <dbReference type="EMBL" id="OGE76127.1"/>
    </source>
</evidence>
<reference evidence="3 4" key="1">
    <citation type="journal article" date="2016" name="Nat. Commun.">
        <title>Thousands of microbial genomes shed light on interconnected biogeochemical processes in an aquifer system.</title>
        <authorList>
            <person name="Anantharaman K."/>
            <person name="Brown C.T."/>
            <person name="Hug L.A."/>
            <person name="Sharon I."/>
            <person name="Castelle C.J."/>
            <person name="Probst A.J."/>
            <person name="Thomas B.C."/>
            <person name="Singh A."/>
            <person name="Wilkins M.J."/>
            <person name="Karaoz U."/>
            <person name="Brodie E.L."/>
            <person name="Williams K.H."/>
            <person name="Hubbard S.S."/>
            <person name="Banfield J.F."/>
        </authorList>
    </citation>
    <scope>NUCLEOTIDE SEQUENCE [LARGE SCALE GENOMIC DNA]</scope>
</reference>
<dbReference type="AlphaFoldDB" id="A0A1F5NEL6"/>
<protein>
    <recommendedName>
        <fullName evidence="2">NAD-dependent epimerase/dehydratase domain-containing protein</fullName>
    </recommendedName>
</protein>
<evidence type="ECO:0000259" key="2">
    <source>
        <dbReference type="Pfam" id="PF01370"/>
    </source>
</evidence>
<name>A0A1F5NEL6_9BACT</name>
<dbReference type="Gene3D" id="3.90.25.10">
    <property type="entry name" value="UDP-galactose 4-epimerase, domain 1"/>
    <property type="match status" value="1"/>
</dbReference>
<dbReference type="InterPro" id="IPR001509">
    <property type="entry name" value="Epimerase_deHydtase"/>
</dbReference>
<dbReference type="Gene3D" id="3.40.50.720">
    <property type="entry name" value="NAD(P)-binding Rossmann-like Domain"/>
    <property type="match status" value="1"/>
</dbReference>
<organism evidence="3 4">
    <name type="scientific">Candidatus Doudnabacteria bacterium RIFCSPHIGHO2_01_52_17</name>
    <dbReference type="NCBI Taxonomy" id="1817820"/>
    <lineage>
        <taxon>Bacteria</taxon>
        <taxon>Candidatus Doudnaibacteriota</taxon>
    </lineage>
</organism>
<comment type="caution">
    <text evidence="3">The sequence shown here is derived from an EMBL/GenBank/DDBJ whole genome shotgun (WGS) entry which is preliminary data.</text>
</comment>
<feature type="domain" description="NAD-dependent epimerase/dehydratase" evidence="2">
    <location>
        <begin position="3"/>
        <end position="237"/>
    </location>
</feature>
<dbReference type="EMBL" id="MFEG01000016">
    <property type="protein sequence ID" value="OGE76127.1"/>
    <property type="molecule type" value="Genomic_DNA"/>
</dbReference>
<dbReference type="InterPro" id="IPR036291">
    <property type="entry name" value="NAD(P)-bd_dom_sf"/>
</dbReference>
<dbReference type="PANTHER" id="PTHR43000">
    <property type="entry name" value="DTDP-D-GLUCOSE 4,6-DEHYDRATASE-RELATED"/>
    <property type="match status" value="1"/>
</dbReference>
<dbReference type="SUPFAM" id="SSF51735">
    <property type="entry name" value="NAD(P)-binding Rossmann-fold domains"/>
    <property type="match status" value="1"/>
</dbReference>
<dbReference type="Proteomes" id="UP000176547">
    <property type="component" value="Unassembled WGS sequence"/>
</dbReference>
<gene>
    <name evidence="3" type="ORF">A3K06_00945</name>
</gene>
<evidence type="ECO:0000313" key="4">
    <source>
        <dbReference type="Proteomes" id="UP000176547"/>
    </source>
</evidence>